<feature type="transmembrane region" description="Helical" evidence="1">
    <location>
        <begin position="613"/>
        <end position="637"/>
    </location>
</feature>
<dbReference type="EMBL" id="JAKELL010000042">
    <property type="protein sequence ID" value="KAH8988425.1"/>
    <property type="molecule type" value="Genomic_DNA"/>
</dbReference>
<evidence type="ECO:0000313" key="4">
    <source>
        <dbReference type="EMBL" id="KAH8988425.1"/>
    </source>
</evidence>
<keyword evidence="1" id="KW-0472">Membrane</keyword>
<dbReference type="Pfam" id="PF17168">
    <property type="entry name" value="DUF5127"/>
    <property type="match status" value="1"/>
</dbReference>
<dbReference type="InterPro" id="IPR052743">
    <property type="entry name" value="Glutaminase_GtaA"/>
</dbReference>
<sequence>MRSLQSIRFLLSILSTSRLLGIVLPGDWVKQSIPFSYLALSAKSLDGVAHSVQVYSDVKKDWTSGERAPGIPLIVFWNTTSINSVLYHTIRLQNPIVFTEINDMAQWGSFYYAMKSASNVTFSVAQYITPRDLFMRNGSLDNQTETNFTDSDVVFAISRDLGNIQATQDPVVWTIGLTTDPVINYTDLSGLAPRQRSLFYKTQYSDDTSLIVDFLDDFTNAYSRAQKLDQKILQAAAPVSDLHGDLVSLATAQVYGSTHLTVGMEANGTYNESDVMMFMKNIGGLETNRVNAVETLYSAFPAFMYIDATLGRPLLEPLFQLQASPNYTIPYAAVDLGSSYPNITIINSNHSQGVEQSGNMLIMTYAHVRATGDGSLINRYYSLLTSWANYLSNSTLVIHDRSSVDGLTNLAIKGIIAIEAMSKMSSVVKQTADADKYSNTAVRLYGQWKSLALASDQHLVATYGEAVSWTLGYNLFADVWLDTGIIESFVFEGQSSFIDSITGFSNFKFGLPIDSLSVDVTVAVSSWNLFVAAMTSNQDLHTNLISRVHNRASFNASAGAFPLYYDSANGSTVLGRSSPAQGAMYAPLALTAPVVQIVANATTTTSPKATPHIGAVAGGTAGGVAALFVVIVTIALVRR</sequence>
<feature type="domain" description="FHA" evidence="3">
    <location>
        <begin position="507"/>
        <end position="578"/>
    </location>
</feature>
<dbReference type="PROSITE" id="PS50006">
    <property type="entry name" value="FHA_DOMAIN"/>
    <property type="match status" value="1"/>
</dbReference>
<dbReference type="PANTHER" id="PTHR31987">
    <property type="entry name" value="GLUTAMINASE A-RELATED"/>
    <property type="match status" value="1"/>
</dbReference>
<name>A0AAD4Q9C1_9AGAM</name>
<comment type="caution">
    <text evidence="4">The sequence shown here is derived from an EMBL/GenBank/DDBJ whole genome shotgun (WGS) entry which is preliminary data.</text>
</comment>
<proteinExistence type="predicted"/>
<dbReference type="AlphaFoldDB" id="A0AAD4Q9C1"/>
<reference evidence="4" key="1">
    <citation type="submission" date="2022-01" db="EMBL/GenBank/DDBJ databases">
        <title>Comparative genomics reveals a dynamic genome evolution in the ectomycorrhizal milk-cap (Lactarius) mushrooms.</title>
        <authorList>
            <consortium name="DOE Joint Genome Institute"/>
            <person name="Lebreton A."/>
            <person name="Tang N."/>
            <person name="Kuo A."/>
            <person name="LaButti K."/>
            <person name="Drula E."/>
            <person name="Barry K."/>
            <person name="Clum A."/>
            <person name="Lipzen A."/>
            <person name="Mousain D."/>
            <person name="Ng V."/>
            <person name="Wang R."/>
            <person name="Wang X."/>
            <person name="Dai Y."/>
            <person name="Henrissat B."/>
            <person name="Grigoriev I.V."/>
            <person name="Guerin-Laguette A."/>
            <person name="Yu F."/>
            <person name="Martin F.M."/>
        </authorList>
    </citation>
    <scope>NUCLEOTIDE SEQUENCE</scope>
    <source>
        <strain evidence="4">QP</strain>
    </source>
</reference>
<feature type="chain" id="PRO_5042002016" description="FHA domain-containing protein" evidence="2">
    <location>
        <begin position="26"/>
        <end position="639"/>
    </location>
</feature>
<dbReference type="InterPro" id="IPR033433">
    <property type="entry name" value="GtaA_N"/>
</dbReference>
<keyword evidence="1" id="KW-1133">Transmembrane helix</keyword>
<accession>A0AAD4Q9C1</accession>
<evidence type="ECO:0000256" key="2">
    <source>
        <dbReference type="SAM" id="SignalP"/>
    </source>
</evidence>
<dbReference type="InterPro" id="IPR032514">
    <property type="entry name" value="GtaA_central"/>
</dbReference>
<dbReference type="SUPFAM" id="SSF48208">
    <property type="entry name" value="Six-hairpin glycosidases"/>
    <property type="match status" value="1"/>
</dbReference>
<evidence type="ECO:0000313" key="5">
    <source>
        <dbReference type="Proteomes" id="UP001201163"/>
    </source>
</evidence>
<gene>
    <name evidence="4" type="ORF">EDB92DRAFT_2115775</name>
</gene>
<organism evidence="4 5">
    <name type="scientific">Lactarius akahatsu</name>
    <dbReference type="NCBI Taxonomy" id="416441"/>
    <lineage>
        <taxon>Eukaryota</taxon>
        <taxon>Fungi</taxon>
        <taxon>Dikarya</taxon>
        <taxon>Basidiomycota</taxon>
        <taxon>Agaricomycotina</taxon>
        <taxon>Agaricomycetes</taxon>
        <taxon>Russulales</taxon>
        <taxon>Russulaceae</taxon>
        <taxon>Lactarius</taxon>
    </lineage>
</organism>
<dbReference type="Pfam" id="PF16335">
    <property type="entry name" value="GtaA_6_Hairpin"/>
    <property type="match status" value="1"/>
</dbReference>
<evidence type="ECO:0000256" key="1">
    <source>
        <dbReference type="SAM" id="Phobius"/>
    </source>
</evidence>
<keyword evidence="5" id="KW-1185">Reference proteome</keyword>
<keyword evidence="1" id="KW-0812">Transmembrane</keyword>
<dbReference type="InterPro" id="IPR008928">
    <property type="entry name" value="6-hairpin_glycosidase_sf"/>
</dbReference>
<keyword evidence="2" id="KW-0732">Signal</keyword>
<dbReference type="PANTHER" id="PTHR31987:SF14">
    <property type="entry name" value="PUTATIVE (AFU_ORTHOLOGUE AFUA_6G09910)-RELATED"/>
    <property type="match status" value="1"/>
</dbReference>
<evidence type="ECO:0000259" key="3">
    <source>
        <dbReference type="PROSITE" id="PS50006"/>
    </source>
</evidence>
<dbReference type="Proteomes" id="UP001201163">
    <property type="component" value="Unassembled WGS sequence"/>
</dbReference>
<dbReference type="GO" id="GO:0005975">
    <property type="term" value="P:carbohydrate metabolic process"/>
    <property type="evidence" value="ECO:0007669"/>
    <property type="project" value="InterPro"/>
</dbReference>
<protein>
    <recommendedName>
        <fullName evidence="3">FHA domain-containing protein</fullName>
    </recommendedName>
</protein>
<feature type="signal peptide" evidence="2">
    <location>
        <begin position="1"/>
        <end position="25"/>
    </location>
</feature>
<dbReference type="InterPro" id="IPR000253">
    <property type="entry name" value="FHA_dom"/>
</dbReference>